<dbReference type="PANTHER" id="PTHR43798">
    <property type="entry name" value="MONOACYLGLYCEROL LIPASE"/>
    <property type="match status" value="1"/>
</dbReference>
<keyword evidence="4" id="KW-1185">Reference proteome</keyword>
<dbReference type="Gene3D" id="3.40.50.1820">
    <property type="entry name" value="alpha/beta hydrolase"/>
    <property type="match status" value="1"/>
</dbReference>
<dbReference type="Pfam" id="PF00561">
    <property type="entry name" value="Abhydrolase_1"/>
    <property type="match status" value="1"/>
</dbReference>
<dbReference type="SUPFAM" id="SSF53474">
    <property type="entry name" value="alpha/beta-Hydrolases"/>
    <property type="match status" value="1"/>
</dbReference>
<organism evidence="3 4">
    <name type="scientific">Micromonospora parastrephiae</name>
    <dbReference type="NCBI Taxonomy" id="2806101"/>
    <lineage>
        <taxon>Bacteria</taxon>
        <taxon>Bacillati</taxon>
        <taxon>Actinomycetota</taxon>
        <taxon>Actinomycetes</taxon>
        <taxon>Micromonosporales</taxon>
        <taxon>Micromonosporaceae</taxon>
        <taxon>Micromonospora</taxon>
    </lineage>
</organism>
<dbReference type="Proteomes" id="UP000601027">
    <property type="component" value="Unassembled WGS sequence"/>
</dbReference>
<evidence type="ECO:0000313" key="3">
    <source>
        <dbReference type="EMBL" id="MBM0232937.1"/>
    </source>
</evidence>
<evidence type="ECO:0000313" key="4">
    <source>
        <dbReference type="Proteomes" id="UP000601027"/>
    </source>
</evidence>
<dbReference type="PANTHER" id="PTHR43798:SF31">
    <property type="entry name" value="AB HYDROLASE SUPERFAMILY PROTEIN YCLE"/>
    <property type="match status" value="1"/>
</dbReference>
<accession>A0ABS1XUI6</accession>
<proteinExistence type="predicted"/>
<protein>
    <submittedName>
        <fullName evidence="3">Alpha/beta hydrolase</fullName>
    </submittedName>
</protein>
<feature type="domain" description="AB hydrolase-1" evidence="2">
    <location>
        <begin position="35"/>
        <end position="152"/>
    </location>
</feature>
<keyword evidence="1 3" id="KW-0378">Hydrolase</keyword>
<dbReference type="GO" id="GO:0016787">
    <property type="term" value="F:hydrolase activity"/>
    <property type="evidence" value="ECO:0007669"/>
    <property type="project" value="UniProtKB-KW"/>
</dbReference>
<gene>
    <name evidence="3" type="ORF">JNW91_14335</name>
</gene>
<dbReference type="RefSeq" id="WP_203175480.1">
    <property type="nucleotide sequence ID" value="NZ_JAEVHM010000058.1"/>
</dbReference>
<comment type="caution">
    <text evidence="3">The sequence shown here is derived from an EMBL/GenBank/DDBJ whole genome shotgun (WGS) entry which is preliminary data.</text>
</comment>
<evidence type="ECO:0000256" key="1">
    <source>
        <dbReference type="ARBA" id="ARBA00022801"/>
    </source>
</evidence>
<reference evidence="3 4" key="1">
    <citation type="submission" date="2021-01" db="EMBL/GenBank/DDBJ databases">
        <title>Draft genome sequence of Micromonospora sp. strain STR1_7.</title>
        <authorList>
            <person name="Karlyshev A."/>
            <person name="Jawad R."/>
        </authorList>
    </citation>
    <scope>NUCLEOTIDE SEQUENCE [LARGE SCALE GENOMIC DNA]</scope>
    <source>
        <strain evidence="3 4">STR1-7</strain>
    </source>
</reference>
<dbReference type="InterPro" id="IPR000073">
    <property type="entry name" value="AB_hydrolase_1"/>
</dbReference>
<evidence type="ECO:0000259" key="2">
    <source>
        <dbReference type="Pfam" id="PF00561"/>
    </source>
</evidence>
<dbReference type="InterPro" id="IPR029058">
    <property type="entry name" value="AB_hydrolase_fold"/>
</dbReference>
<name>A0ABS1XUI6_9ACTN</name>
<dbReference type="InterPro" id="IPR050266">
    <property type="entry name" value="AB_hydrolase_sf"/>
</dbReference>
<sequence>MTNNSTFSTSSTWTGLVPVHVTALAVTDTGGPGTPIVYLNGQFSTQGYWRRVIAELGTGWRHITYDERARGRTSKRSADYSFEAAVRDVDAVLAARGVNRALVVGWSYGAVVGAHWASRNPNRAMGAVLVDGAFPYDWLDDAMEQRIRKLFRRMNLFMPLLRPTGLTPRMNAEQMADSNIELGRLSRERELGPVLDAITVPVRYVVASGTSLGSRGDEQERIRTSLDAVTTRNPHIRIAAKVTSNHGAILKKDFRAIAEAVREVADLDRRGTDDTTSGR</sequence>
<dbReference type="EMBL" id="JAEVHM010000058">
    <property type="protein sequence ID" value="MBM0232937.1"/>
    <property type="molecule type" value="Genomic_DNA"/>
</dbReference>